<dbReference type="OrthoDB" id="274828at2759"/>
<organism evidence="9 10">
    <name type="scientific">Cladophialophora immunda</name>
    <dbReference type="NCBI Taxonomy" id="569365"/>
    <lineage>
        <taxon>Eukaryota</taxon>
        <taxon>Fungi</taxon>
        <taxon>Dikarya</taxon>
        <taxon>Ascomycota</taxon>
        <taxon>Pezizomycotina</taxon>
        <taxon>Eurotiomycetes</taxon>
        <taxon>Chaetothyriomycetidae</taxon>
        <taxon>Chaetothyriales</taxon>
        <taxon>Herpotrichiellaceae</taxon>
        <taxon>Cladophialophora</taxon>
    </lineage>
</organism>
<evidence type="ECO:0000256" key="3">
    <source>
        <dbReference type="ARBA" id="ARBA00022946"/>
    </source>
</evidence>
<feature type="region of interest" description="Disordered" evidence="8">
    <location>
        <begin position="52"/>
        <end position="93"/>
    </location>
</feature>
<accession>A0A0D2C7A8</accession>
<proteinExistence type="inferred from homology"/>
<comment type="subcellular location">
    <subcellularLocation>
        <location evidence="1">Mitochondrion</location>
    </subcellularLocation>
</comment>
<keyword evidence="10" id="KW-1185">Reference proteome</keyword>
<evidence type="ECO:0000256" key="2">
    <source>
        <dbReference type="ARBA" id="ARBA00009863"/>
    </source>
</evidence>
<gene>
    <name evidence="9" type="ORF">PV07_09484</name>
</gene>
<evidence type="ECO:0000313" key="10">
    <source>
        <dbReference type="Proteomes" id="UP000054466"/>
    </source>
</evidence>
<evidence type="ECO:0000313" key="9">
    <source>
        <dbReference type="EMBL" id="KIW26385.1"/>
    </source>
</evidence>
<dbReference type="Pfam" id="PF10236">
    <property type="entry name" value="DAP3"/>
    <property type="match status" value="1"/>
</dbReference>
<dbReference type="STRING" id="569365.A0A0D2C7A8"/>
<dbReference type="Proteomes" id="UP000054466">
    <property type="component" value="Unassembled WGS sequence"/>
</dbReference>
<dbReference type="GeneID" id="27348678"/>
<evidence type="ECO:0000256" key="1">
    <source>
        <dbReference type="ARBA" id="ARBA00004173"/>
    </source>
</evidence>
<dbReference type="RefSeq" id="XP_016246601.1">
    <property type="nucleotide sequence ID" value="XM_016396745.1"/>
</dbReference>
<dbReference type="GO" id="GO:0005763">
    <property type="term" value="C:mitochondrial small ribosomal subunit"/>
    <property type="evidence" value="ECO:0007669"/>
    <property type="project" value="TreeGrafter"/>
</dbReference>
<evidence type="ECO:0000256" key="7">
    <source>
        <dbReference type="ARBA" id="ARBA00035140"/>
    </source>
</evidence>
<dbReference type="VEuPathDB" id="FungiDB:PV07_09484"/>
<reference evidence="9 10" key="1">
    <citation type="submission" date="2015-01" db="EMBL/GenBank/DDBJ databases">
        <title>The Genome Sequence of Cladophialophora immunda CBS83496.</title>
        <authorList>
            <consortium name="The Broad Institute Genomics Platform"/>
            <person name="Cuomo C."/>
            <person name="de Hoog S."/>
            <person name="Gorbushina A."/>
            <person name="Stielow B."/>
            <person name="Teixiera M."/>
            <person name="Abouelleil A."/>
            <person name="Chapman S.B."/>
            <person name="Priest M."/>
            <person name="Young S.K."/>
            <person name="Wortman J."/>
            <person name="Nusbaum C."/>
            <person name="Birren B."/>
        </authorList>
    </citation>
    <scope>NUCLEOTIDE SEQUENCE [LARGE SCALE GENOMIC DNA]</scope>
    <source>
        <strain evidence="9 10">CBS 83496</strain>
    </source>
</reference>
<dbReference type="AlphaFoldDB" id="A0A0D2C7A8"/>
<evidence type="ECO:0000256" key="4">
    <source>
        <dbReference type="ARBA" id="ARBA00022980"/>
    </source>
</evidence>
<keyword evidence="4" id="KW-0689">Ribosomal protein</keyword>
<keyword evidence="3" id="KW-0809">Transit peptide</keyword>
<dbReference type="PANTHER" id="PTHR12810">
    <property type="entry name" value="MITOCHONDRIAL 28S RIBOSOMAL PROTEIN S29"/>
    <property type="match status" value="1"/>
</dbReference>
<name>A0A0D2C7A8_9EURO</name>
<keyword evidence="5" id="KW-0496">Mitochondrion</keyword>
<keyword evidence="6" id="KW-0687">Ribonucleoprotein</keyword>
<evidence type="ECO:0000256" key="6">
    <source>
        <dbReference type="ARBA" id="ARBA00023274"/>
    </source>
</evidence>
<feature type="compositionally biased region" description="Polar residues" evidence="8">
    <location>
        <begin position="55"/>
        <end position="70"/>
    </location>
</feature>
<comment type="similarity">
    <text evidence="2">Belongs to the mitochondrion-specific ribosomal protein mS29 family.</text>
</comment>
<dbReference type="HOGENOM" id="CLU_046315_1_0_1"/>
<sequence length="497" mass="55407">MTMSLSICTECLSRLRLSSNMPKGLAVTASTWTQTTSFHSSAAQYKSPLLKKKVSQSGTSAPRARQSQSARLKKKGRERPKLPPIGERRAQRRRIVLSNTNALPVSDMETWSKENVIDEKTVGQMMALDGGLLDQLRDSGAFKTTQNWSLFRRPAILIREETLRIAKEMDDIKQEGEKKKVVKHLVIGEKASGKSVLMLQAMSMAYMDHWIVVNVPEAQDFVNNTSSYAPLRHAEDESQHMYIQPQLTQLLLTRIATSNDSVLKSLRLNHAHPKPLSLKNNSTLLDLAQKGAGDHHLSWQAWQAFYKELTEPGQNPRPPVLFAADGVDHWMGPTAYRDSEHKILHSHQFALVKQFINLLFTGNTSKTSPFINGGMVLFSTSGSNTPAYPTFDLILSQMRARQLHSISPTHPDFPLPKPYSKPDPRVLALSAPATRGDLNLMELKGLNKLESRGYLEYFAKSGLLHRRITDGLVSEMRGLSGGGVVGELAKLSRRVIA</sequence>
<evidence type="ECO:0000256" key="5">
    <source>
        <dbReference type="ARBA" id="ARBA00023128"/>
    </source>
</evidence>
<dbReference type="InterPro" id="IPR019368">
    <property type="entry name" value="Ribosomal_mS29"/>
</dbReference>
<dbReference type="EMBL" id="KN847044">
    <property type="protein sequence ID" value="KIW26385.1"/>
    <property type="molecule type" value="Genomic_DNA"/>
</dbReference>
<evidence type="ECO:0000256" key="8">
    <source>
        <dbReference type="SAM" id="MobiDB-lite"/>
    </source>
</evidence>
<protein>
    <recommendedName>
        <fullName evidence="7">Small ribosomal subunit protein mS29</fullName>
    </recommendedName>
</protein>
<dbReference type="GO" id="GO:0003735">
    <property type="term" value="F:structural constituent of ribosome"/>
    <property type="evidence" value="ECO:0007669"/>
    <property type="project" value="TreeGrafter"/>
</dbReference>
<dbReference type="PANTHER" id="PTHR12810:SF0">
    <property type="entry name" value="SMALL RIBOSOMAL SUBUNIT PROTEIN MS29"/>
    <property type="match status" value="1"/>
</dbReference>